<reference evidence="3" key="1">
    <citation type="submission" date="2016-02" db="EMBL/GenBank/DDBJ databases">
        <title>WGS assembly of Manihot esculenta.</title>
        <authorList>
            <person name="Bredeson J.V."/>
            <person name="Prochnik S.E."/>
            <person name="Lyons J.B."/>
            <person name="Schmutz J."/>
            <person name="Grimwood J."/>
            <person name="Vrebalov J."/>
            <person name="Bart R.S."/>
            <person name="Amuge T."/>
            <person name="Ferguson M.E."/>
            <person name="Green R."/>
            <person name="Putnam N."/>
            <person name="Stites J."/>
            <person name="Rounsley S."/>
            <person name="Rokhsar D.S."/>
        </authorList>
    </citation>
    <scope>NUCLEOTIDE SEQUENCE [LARGE SCALE GENOMIC DNA]</scope>
    <source>
        <tissue evidence="3">Leaf</tissue>
    </source>
</reference>
<dbReference type="InterPro" id="IPR023213">
    <property type="entry name" value="CAT-like_dom_sf"/>
</dbReference>
<sequence>MSSLPASAMFKVHRRQPELFTPAKPTPHEFKPLSDIEDQEEALAKALVFYYPFAGRLREWPNRKLLVECTAESILFIEADADVTLEQSSDALELPFPYFEEMLFDVPGSSETLNCPLLLVQVTRFKCGGFALALRVNHTVSDAPGFVQFMSGVAEMARGKQAPSVLPVWERHVLNARSPPSVTCIHRVYDEVEDNKTLQRFAPPHLHRCSCFHILTACPWKCRTIATQPHPKQERRIICLNNVRQKFNPPLLPKGYYCNRFAPWTAVAITEEITQNRTDFALKLVRKAATNMIREYLHSVAYLMVIKGRPQFHLEGSYLVSDVFTCRI</sequence>
<dbReference type="GO" id="GO:0016747">
    <property type="term" value="F:acyltransferase activity, transferring groups other than amino-acyl groups"/>
    <property type="evidence" value="ECO:0000318"/>
    <property type="project" value="GO_Central"/>
</dbReference>
<dbReference type="Pfam" id="PF02458">
    <property type="entry name" value="Transferase"/>
    <property type="match status" value="2"/>
</dbReference>
<proteinExistence type="inferred from homology"/>
<dbReference type="AlphaFoldDB" id="A0A2C9VGP4"/>
<evidence type="ECO:0000256" key="2">
    <source>
        <dbReference type="ARBA" id="ARBA00022679"/>
    </source>
</evidence>
<dbReference type="InterPro" id="IPR050898">
    <property type="entry name" value="Plant_acyltransferase"/>
</dbReference>
<evidence type="ECO:0000313" key="3">
    <source>
        <dbReference type="EMBL" id="OAY44536.1"/>
    </source>
</evidence>
<name>A0A2C9VGP4_MANES</name>
<gene>
    <name evidence="3" type="ORF">MANES_08G158700</name>
</gene>
<evidence type="ECO:0000256" key="1">
    <source>
        <dbReference type="ARBA" id="ARBA00009861"/>
    </source>
</evidence>
<keyword evidence="2" id="KW-0808">Transferase</keyword>
<dbReference type="PANTHER" id="PTHR31147">
    <property type="entry name" value="ACYL TRANSFERASE 4"/>
    <property type="match status" value="1"/>
</dbReference>
<accession>A0A2C9VGP4</accession>
<comment type="similarity">
    <text evidence="1">Belongs to the plant acyltransferase family.</text>
</comment>
<protein>
    <submittedName>
        <fullName evidence="3">Uncharacterized protein</fullName>
    </submittedName>
</protein>
<organism evidence="3">
    <name type="scientific">Manihot esculenta</name>
    <name type="common">Cassava</name>
    <name type="synonym">Jatropha manihot</name>
    <dbReference type="NCBI Taxonomy" id="3983"/>
    <lineage>
        <taxon>Eukaryota</taxon>
        <taxon>Viridiplantae</taxon>
        <taxon>Streptophyta</taxon>
        <taxon>Embryophyta</taxon>
        <taxon>Tracheophyta</taxon>
        <taxon>Spermatophyta</taxon>
        <taxon>Magnoliopsida</taxon>
        <taxon>eudicotyledons</taxon>
        <taxon>Gunneridae</taxon>
        <taxon>Pentapetalae</taxon>
        <taxon>rosids</taxon>
        <taxon>fabids</taxon>
        <taxon>Malpighiales</taxon>
        <taxon>Euphorbiaceae</taxon>
        <taxon>Crotonoideae</taxon>
        <taxon>Manihoteae</taxon>
        <taxon>Manihot</taxon>
    </lineage>
</organism>
<dbReference type="EMBL" id="CM004394">
    <property type="protein sequence ID" value="OAY44536.1"/>
    <property type="molecule type" value="Genomic_DNA"/>
</dbReference>
<dbReference type="PANTHER" id="PTHR31147:SF66">
    <property type="entry name" value="OS05G0315700 PROTEIN"/>
    <property type="match status" value="1"/>
</dbReference>
<dbReference type="Gene3D" id="3.30.559.10">
    <property type="entry name" value="Chloramphenicol acetyltransferase-like domain"/>
    <property type="match status" value="2"/>
</dbReference>